<feature type="domain" description="Aminotransferase class I/classII large" evidence="3">
    <location>
        <begin position="44"/>
        <end position="411"/>
    </location>
</feature>
<dbReference type="SUPFAM" id="SSF53383">
    <property type="entry name" value="PLP-dependent transferases"/>
    <property type="match status" value="1"/>
</dbReference>
<reference evidence="4" key="2">
    <citation type="journal article" date="2021" name="Mar. Drugs">
        <title>Genome Reduction and Secondary Metabolism of the Marine Sponge-Associated Cyanobacterium Leptothoe.</title>
        <authorList>
            <person name="Konstantinou D."/>
            <person name="Popin R.V."/>
            <person name="Fewer D.P."/>
            <person name="Sivonen K."/>
            <person name="Gkelis S."/>
        </authorList>
    </citation>
    <scope>NUCLEOTIDE SEQUENCE</scope>
    <source>
        <strain evidence="4">TAU-MAC 1115</strain>
    </source>
</reference>
<dbReference type="Pfam" id="PF00155">
    <property type="entry name" value="Aminotran_1_2"/>
    <property type="match status" value="1"/>
</dbReference>
<keyword evidence="5" id="KW-1185">Reference proteome</keyword>
<dbReference type="InterPro" id="IPR050087">
    <property type="entry name" value="AON_synthase_class-II"/>
</dbReference>
<dbReference type="InterPro" id="IPR004839">
    <property type="entry name" value="Aminotransferase_I/II_large"/>
</dbReference>
<keyword evidence="4" id="KW-0032">Aminotransferase</keyword>
<comment type="cofactor">
    <cofactor evidence="1">
        <name>pyridoxal 5'-phosphate</name>
        <dbReference type="ChEBI" id="CHEBI:597326"/>
    </cofactor>
</comment>
<gene>
    <name evidence="4" type="ORF">IXB50_00425</name>
</gene>
<dbReference type="InterPro" id="IPR015421">
    <property type="entry name" value="PyrdxlP-dep_Trfase_major"/>
</dbReference>
<dbReference type="InterPro" id="IPR015424">
    <property type="entry name" value="PyrdxlP-dep_Trfase"/>
</dbReference>
<evidence type="ECO:0000256" key="2">
    <source>
        <dbReference type="ARBA" id="ARBA00022679"/>
    </source>
</evidence>
<dbReference type="RefSeq" id="WP_215606955.1">
    <property type="nucleotide sequence ID" value="NZ_JADOES010000001.1"/>
</dbReference>
<evidence type="ECO:0000256" key="1">
    <source>
        <dbReference type="ARBA" id="ARBA00001933"/>
    </source>
</evidence>
<protein>
    <submittedName>
        <fullName evidence="4">Aminotransferase class I/II-fold pyridoxal phosphate-dependent enzyme</fullName>
    </submittedName>
</protein>
<dbReference type="GO" id="GO:0008483">
    <property type="term" value="F:transaminase activity"/>
    <property type="evidence" value="ECO:0007669"/>
    <property type="project" value="UniProtKB-KW"/>
</dbReference>
<name>A0A947DAH2_9CYAN</name>
<dbReference type="Gene3D" id="3.90.1150.10">
    <property type="entry name" value="Aspartate Aminotransferase, domain 1"/>
    <property type="match status" value="1"/>
</dbReference>
<evidence type="ECO:0000313" key="4">
    <source>
        <dbReference type="EMBL" id="MBT9313890.1"/>
    </source>
</evidence>
<organism evidence="4 5">
    <name type="scientific">Leptothoe spongobia TAU-MAC 1115</name>
    <dbReference type="NCBI Taxonomy" id="1967444"/>
    <lineage>
        <taxon>Bacteria</taxon>
        <taxon>Bacillati</taxon>
        <taxon>Cyanobacteriota</taxon>
        <taxon>Cyanophyceae</taxon>
        <taxon>Nodosilineales</taxon>
        <taxon>Cymatolegaceae</taxon>
        <taxon>Leptothoe</taxon>
        <taxon>Leptothoe spongobia</taxon>
    </lineage>
</organism>
<reference evidence="4" key="1">
    <citation type="submission" date="2020-11" db="EMBL/GenBank/DDBJ databases">
        <authorList>
            <person name="Konstantinou D."/>
            <person name="Gkelis S."/>
            <person name="Popin R."/>
            <person name="Fewer D."/>
            <person name="Sivonen K."/>
        </authorList>
    </citation>
    <scope>NUCLEOTIDE SEQUENCE</scope>
    <source>
        <strain evidence="4">TAU-MAC 1115</strain>
    </source>
</reference>
<dbReference type="PANTHER" id="PTHR13693">
    <property type="entry name" value="CLASS II AMINOTRANSFERASE/8-AMINO-7-OXONONANOATE SYNTHASE"/>
    <property type="match status" value="1"/>
</dbReference>
<evidence type="ECO:0000313" key="5">
    <source>
        <dbReference type="Proteomes" id="UP000717364"/>
    </source>
</evidence>
<comment type="caution">
    <text evidence="4">The sequence shown here is derived from an EMBL/GenBank/DDBJ whole genome shotgun (WGS) entry which is preliminary data.</text>
</comment>
<proteinExistence type="predicted"/>
<dbReference type="Proteomes" id="UP000717364">
    <property type="component" value="Unassembled WGS sequence"/>
</dbReference>
<dbReference type="Gene3D" id="3.40.640.10">
    <property type="entry name" value="Type I PLP-dependent aspartate aminotransferase-like (Major domain)"/>
    <property type="match status" value="1"/>
</dbReference>
<dbReference type="AlphaFoldDB" id="A0A947DAH2"/>
<dbReference type="GO" id="GO:0030170">
    <property type="term" value="F:pyridoxal phosphate binding"/>
    <property type="evidence" value="ECO:0007669"/>
    <property type="project" value="InterPro"/>
</dbReference>
<sequence length="427" mass="47077">MEVVNDYVQRLHASGLYPDKFICHQKNGNQIDVEEQGTGKRHQVLTFCTNDVLGMAQDNAVTQAAIDSIRRYGTSNSSCSVLSGRIDLHRQLEEEISEFKHLPHTQLFLNAWMALQALMDGFCHLAVPVQGFQHTRETIIFSDVLNHGCIIAAVVNADNRSGKMFGHSPKVRVKAYRHCDMDDLERKMRRYVRPDDRVIVISDAVFSMDGDVVPLPRMLDIMEDYPGSIVVMDEAHASGAIGGKGEGIYDHFGITPQSVVERGIVPVIMTTFSKFAGSAGAAISSPNRELIDLLDVSPTSIGTISLPPPVTAAALESIRLVRREPERVAKLQANTRYLRSKLIAAGFDAIGETNVVPVLLPPDLDPKAFARALMEEHGIWVSAIWFIAKPRLRITANALHTQAEMDQLVESMVTVRQKLGGAVAQYA</sequence>
<keyword evidence="2" id="KW-0808">Transferase</keyword>
<evidence type="ECO:0000259" key="3">
    <source>
        <dbReference type="Pfam" id="PF00155"/>
    </source>
</evidence>
<dbReference type="InterPro" id="IPR015422">
    <property type="entry name" value="PyrdxlP-dep_Trfase_small"/>
</dbReference>
<accession>A0A947DAH2</accession>
<dbReference type="EMBL" id="JADOES010000001">
    <property type="protein sequence ID" value="MBT9313890.1"/>
    <property type="molecule type" value="Genomic_DNA"/>
</dbReference>